<reference evidence="2" key="1">
    <citation type="submission" date="2021-01" db="EMBL/GenBank/DDBJ databases">
        <authorList>
            <person name="Zahm M."/>
            <person name="Roques C."/>
            <person name="Cabau C."/>
            <person name="Klopp C."/>
            <person name="Donnadieu C."/>
            <person name="Jouanno E."/>
            <person name="Lampietro C."/>
            <person name="Louis A."/>
            <person name="Herpin A."/>
            <person name="Echchiki A."/>
            <person name="Berthelot C."/>
            <person name="Parey E."/>
            <person name="Roest-Crollius H."/>
            <person name="Braasch I."/>
            <person name="Postlethwait J."/>
            <person name="Bobe J."/>
            <person name="Montfort J."/>
            <person name="Bouchez O."/>
            <person name="Begum T."/>
            <person name="Mejri S."/>
            <person name="Adams A."/>
            <person name="Chen W.-J."/>
            <person name="Guiguen Y."/>
        </authorList>
    </citation>
    <scope>NUCLEOTIDE SEQUENCE</scope>
    <source>
        <tissue evidence="2">Blood</tissue>
    </source>
</reference>
<evidence type="ECO:0000313" key="3">
    <source>
        <dbReference type="Proteomes" id="UP000829720"/>
    </source>
</evidence>
<accession>A0A8T3EB76</accession>
<feature type="signal peptide" evidence="1">
    <location>
        <begin position="1"/>
        <end position="23"/>
    </location>
</feature>
<organism evidence="2 3">
    <name type="scientific">Albula goreensis</name>
    <dbReference type="NCBI Taxonomy" id="1534307"/>
    <lineage>
        <taxon>Eukaryota</taxon>
        <taxon>Metazoa</taxon>
        <taxon>Chordata</taxon>
        <taxon>Craniata</taxon>
        <taxon>Vertebrata</taxon>
        <taxon>Euteleostomi</taxon>
        <taxon>Actinopterygii</taxon>
        <taxon>Neopterygii</taxon>
        <taxon>Teleostei</taxon>
        <taxon>Albuliformes</taxon>
        <taxon>Albulidae</taxon>
        <taxon>Albula</taxon>
    </lineage>
</organism>
<evidence type="ECO:0008006" key="4">
    <source>
        <dbReference type="Google" id="ProtNLM"/>
    </source>
</evidence>
<dbReference type="OrthoDB" id="9929604at2759"/>
<protein>
    <recommendedName>
        <fullName evidence="4">Secreted protein</fullName>
    </recommendedName>
</protein>
<keyword evidence="3" id="KW-1185">Reference proteome</keyword>
<evidence type="ECO:0000313" key="2">
    <source>
        <dbReference type="EMBL" id="KAI1904855.1"/>
    </source>
</evidence>
<proteinExistence type="predicted"/>
<keyword evidence="1" id="KW-0732">Signal</keyword>
<feature type="chain" id="PRO_5035802678" description="Secreted protein" evidence="1">
    <location>
        <begin position="24"/>
        <end position="195"/>
    </location>
</feature>
<name>A0A8T3EB76_9TELE</name>
<dbReference type="AlphaFoldDB" id="A0A8T3EB76"/>
<comment type="caution">
    <text evidence="2">The sequence shown here is derived from an EMBL/GenBank/DDBJ whole genome shotgun (WGS) entry which is preliminary data.</text>
</comment>
<gene>
    <name evidence="2" type="ORF">AGOR_G00009970</name>
</gene>
<evidence type="ECO:0000256" key="1">
    <source>
        <dbReference type="SAM" id="SignalP"/>
    </source>
</evidence>
<dbReference type="EMBL" id="JAERUA010000001">
    <property type="protein sequence ID" value="KAI1904855.1"/>
    <property type="molecule type" value="Genomic_DNA"/>
</dbReference>
<sequence length="195" mass="21731">MMSSAPAGLCFVVLSLVMAIALTLDSTGENGEKDHLLTENSRETGTLSGCVLSCTAQTYRQLLYRRDTRTVRFHQATTGDLGEHCWSTQIKSGVGERLQNTYIVVPVDKVTVSEAQHGLQPTFLHQQGELKLHTGPTAISEECGLRFDVTEAFASSMNRLKFCAKIIPQLNNLWRNIKCEPFLVTVWLRQHHSPT</sequence>
<dbReference type="Proteomes" id="UP000829720">
    <property type="component" value="Unassembled WGS sequence"/>
</dbReference>